<accession>A0ABS8I8R5</accession>
<gene>
    <name evidence="1" type="ORF">LC586_12925</name>
</gene>
<sequence length="79" mass="9385">MRYIAVFNYAPGHAVDDKLDSKQSYILGEVLAKIHQKLDNFNSSFSRPALNNEYLLDWSMRAIKHIYEYRKNDIDYLQK</sequence>
<protein>
    <recommendedName>
        <fullName evidence="3">Aminoglycoside phosphotransferase</fullName>
    </recommendedName>
</protein>
<keyword evidence="2" id="KW-1185">Reference proteome</keyword>
<proteinExistence type="predicted"/>
<evidence type="ECO:0000313" key="2">
    <source>
        <dbReference type="Proteomes" id="UP001199525"/>
    </source>
</evidence>
<evidence type="ECO:0008006" key="3">
    <source>
        <dbReference type="Google" id="ProtNLM"/>
    </source>
</evidence>
<dbReference type="RefSeq" id="WP_229485086.1">
    <property type="nucleotide sequence ID" value="NZ_JAIVFQ010000015.1"/>
</dbReference>
<dbReference type="EMBL" id="JAIVFQ010000015">
    <property type="protein sequence ID" value="MCC5600104.1"/>
    <property type="molecule type" value="Genomic_DNA"/>
</dbReference>
<name>A0ABS8I8R5_9NOSO</name>
<comment type="caution">
    <text evidence="1">The sequence shown here is derived from an EMBL/GenBank/DDBJ whole genome shotgun (WGS) entry which is preliminary data.</text>
</comment>
<reference evidence="1 2" key="1">
    <citation type="journal article" date="2021" name="Microorganisms">
        <title>Genome Evolution of Filamentous Cyanobacterium Nostoc Species: From Facultative Symbiosis to Free Living.</title>
        <authorList>
            <person name="Huo D."/>
            <person name="Li H."/>
            <person name="Cai F."/>
            <person name="Guo X."/>
            <person name="Qiao Z."/>
            <person name="Wang W."/>
            <person name="Yu G."/>
            <person name="Li R."/>
        </authorList>
    </citation>
    <scope>NUCLEOTIDE SEQUENCE [LARGE SCALE GENOMIC DNA]</scope>
    <source>
        <strain evidence="1 2">CHAB 5714</strain>
    </source>
</reference>
<dbReference type="Proteomes" id="UP001199525">
    <property type="component" value="Unassembled WGS sequence"/>
</dbReference>
<evidence type="ECO:0000313" key="1">
    <source>
        <dbReference type="EMBL" id="MCC5600104.1"/>
    </source>
</evidence>
<organism evidence="1 2">
    <name type="scientific">Nostoc favosum CHAB5714</name>
    <dbReference type="NCBI Taxonomy" id="2780399"/>
    <lineage>
        <taxon>Bacteria</taxon>
        <taxon>Bacillati</taxon>
        <taxon>Cyanobacteriota</taxon>
        <taxon>Cyanophyceae</taxon>
        <taxon>Nostocales</taxon>
        <taxon>Nostocaceae</taxon>
        <taxon>Nostoc</taxon>
        <taxon>Nostoc favosum</taxon>
    </lineage>
</organism>